<dbReference type="Proteomes" id="UP001549363">
    <property type="component" value="Unassembled WGS sequence"/>
</dbReference>
<comment type="caution">
    <text evidence="1">The sequence shown here is derived from an EMBL/GenBank/DDBJ whole genome shotgun (WGS) entry which is preliminary data.</text>
</comment>
<organism evidence="1 2">
    <name type="scientific">Lysinibacillus parviboronicapiens</name>
    <dbReference type="NCBI Taxonomy" id="436516"/>
    <lineage>
        <taxon>Bacteria</taxon>
        <taxon>Bacillati</taxon>
        <taxon>Bacillota</taxon>
        <taxon>Bacilli</taxon>
        <taxon>Bacillales</taxon>
        <taxon>Bacillaceae</taxon>
        <taxon>Lysinibacillus</taxon>
    </lineage>
</organism>
<keyword evidence="2" id="KW-1185">Reference proteome</keyword>
<gene>
    <name evidence="1" type="ORF">ABIA69_003884</name>
</gene>
<accession>A0ABV2PP18</accession>
<evidence type="ECO:0000313" key="1">
    <source>
        <dbReference type="EMBL" id="MET4562693.1"/>
    </source>
</evidence>
<dbReference type="RefSeq" id="WP_354472658.1">
    <property type="nucleotide sequence ID" value="NZ_JBEPSB010000024.1"/>
</dbReference>
<dbReference type="EMBL" id="JBEPSB010000024">
    <property type="protein sequence ID" value="MET4562693.1"/>
    <property type="molecule type" value="Genomic_DNA"/>
</dbReference>
<protein>
    <submittedName>
        <fullName evidence="1">Uncharacterized protein</fullName>
    </submittedName>
</protein>
<proteinExistence type="predicted"/>
<reference evidence="1 2" key="1">
    <citation type="submission" date="2024-06" db="EMBL/GenBank/DDBJ databases">
        <title>Sorghum-associated microbial communities from plants grown in Nebraska, USA.</title>
        <authorList>
            <person name="Schachtman D."/>
        </authorList>
    </citation>
    <scope>NUCLEOTIDE SEQUENCE [LARGE SCALE GENOMIC DNA]</scope>
    <source>
        <strain evidence="1 2">736</strain>
    </source>
</reference>
<evidence type="ECO:0000313" key="2">
    <source>
        <dbReference type="Proteomes" id="UP001549363"/>
    </source>
</evidence>
<name>A0ABV2PP18_9BACI</name>
<sequence>MKLNNTLNQEKIIVDGFDNNESQDIIFDLNTLDSLNDSELEIEVEPRFIWFAVPAIAISDIVWATIGATAATGSVYLLWMNQPTLTNEIDTAYKAIPKKILDSDDCIDMGKFTDKVKGRTAYKDPKTGWEIDKDTAGHGGRKWKLKNDKGDRVASLDEKGKIISK</sequence>